<evidence type="ECO:0000313" key="2">
    <source>
        <dbReference type="EMBL" id="GAA5504578.1"/>
    </source>
</evidence>
<keyword evidence="1" id="KW-1133">Transmembrane helix</keyword>
<sequence length="172" mass="18544">MVAERRWSPLLSACKSTSAVHTSPTLADQDPVTEINPYHPPQATDAVESLEAIAIRRIRPSTTGLILMLSVQSFGYAVAGVVALAMLVLGETVDATLLGVSFAVVHFFVMIFMIRSMLNVRRLRGLRNGRLAAGLACIPFVSPAIWIGIPLGVWLALVLFKQDVAAAFESRA</sequence>
<gene>
    <name evidence="2" type="ORF">Rcae01_00017</name>
</gene>
<evidence type="ECO:0000313" key="3">
    <source>
        <dbReference type="Proteomes" id="UP001416858"/>
    </source>
</evidence>
<feature type="transmembrane region" description="Helical" evidence="1">
    <location>
        <begin position="135"/>
        <end position="160"/>
    </location>
</feature>
<keyword evidence="1" id="KW-0812">Transmembrane</keyword>
<name>A0ABP9VMF0_9BACT</name>
<reference evidence="2 3" key="1">
    <citation type="submission" date="2024-02" db="EMBL/GenBank/DDBJ databases">
        <title>Rhodopirellula caenicola NBRC 110016.</title>
        <authorList>
            <person name="Ichikawa N."/>
            <person name="Katano-Makiyama Y."/>
            <person name="Hidaka K."/>
        </authorList>
    </citation>
    <scope>NUCLEOTIDE SEQUENCE [LARGE SCALE GENOMIC DNA]</scope>
    <source>
        <strain evidence="2 3">NBRC 110016</strain>
    </source>
</reference>
<feature type="transmembrane region" description="Helical" evidence="1">
    <location>
        <begin position="65"/>
        <end position="89"/>
    </location>
</feature>
<proteinExistence type="predicted"/>
<organism evidence="2 3">
    <name type="scientific">Novipirellula caenicola</name>
    <dbReference type="NCBI Taxonomy" id="1536901"/>
    <lineage>
        <taxon>Bacteria</taxon>
        <taxon>Pseudomonadati</taxon>
        <taxon>Planctomycetota</taxon>
        <taxon>Planctomycetia</taxon>
        <taxon>Pirellulales</taxon>
        <taxon>Pirellulaceae</taxon>
        <taxon>Novipirellula</taxon>
    </lineage>
</organism>
<keyword evidence="3" id="KW-1185">Reference proteome</keyword>
<keyword evidence="1" id="KW-0472">Membrane</keyword>
<comment type="caution">
    <text evidence="2">The sequence shown here is derived from an EMBL/GenBank/DDBJ whole genome shotgun (WGS) entry which is preliminary data.</text>
</comment>
<accession>A0ABP9VMF0</accession>
<evidence type="ECO:0000256" key="1">
    <source>
        <dbReference type="SAM" id="Phobius"/>
    </source>
</evidence>
<dbReference type="Proteomes" id="UP001416858">
    <property type="component" value="Unassembled WGS sequence"/>
</dbReference>
<feature type="transmembrane region" description="Helical" evidence="1">
    <location>
        <begin position="95"/>
        <end position="114"/>
    </location>
</feature>
<protein>
    <submittedName>
        <fullName evidence="2">Uncharacterized protein</fullName>
    </submittedName>
</protein>
<dbReference type="EMBL" id="BAABRO010000001">
    <property type="protein sequence ID" value="GAA5504578.1"/>
    <property type="molecule type" value="Genomic_DNA"/>
</dbReference>